<dbReference type="AlphaFoldDB" id="A0A4Y2JXZ1"/>
<organism evidence="1 2">
    <name type="scientific">Araneus ventricosus</name>
    <name type="common">Orbweaver spider</name>
    <name type="synonym">Epeira ventricosa</name>
    <dbReference type="NCBI Taxonomy" id="182803"/>
    <lineage>
        <taxon>Eukaryota</taxon>
        <taxon>Metazoa</taxon>
        <taxon>Ecdysozoa</taxon>
        <taxon>Arthropoda</taxon>
        <taxon>Chelicerata</taxon>
        <taxon>Arachnida</taxon>
        <taxon>Araneae</taxon>
        <taxon>Araneomorphae</taxon>
        <taxon>Entelegynae</taxon>
        <taxon>Araneoidea</taxon>
        <taxon>Araneidae</taxon>
        <taxon>Araneus</taxon>
    </lineage>
</organism>
<comment type="caution">
    <text evidence="1">The sequence shown here is derived from an EMBL/GenBank/DDBJ whole genome shotgun (WGS) entry which is preliminary data.</text>
</comment>
<accession>A0A4Y2JXZ1</accession>
<name>A0A4Y2JXZ1_ARAVE</name>
<proteinExistence type="predicted"/>
<evidence type="ECO:0000313" key="1">
    <source>
        <dbReference type="EMBL" id="GBM94884.1"/>
    </source>
</evidence>
<dbReference type="EMBL" id="BGPR01004007">
    <property type="protein sequence ID" value="GBM94884.1"/>
    <property type="molecule type" value="Genomic_DNA"/>
</dbReference>
<keyword evidence="2" id="KW-1185">Reference proteome</keyword>
<evidence type="ECO:0000313" key="2">
    <source>
        <dbReference type="Proteomes" id="UP000499080"/>
    </source>
</evidence>
<protein>
    <submittedName>
        <fullName evidence="1">Uncharacterized protein</fullName>
    </submittedName>
</protein>
<dbReference type="Proteomes" id="UP000499080">
    <property type="component" value="Unassembled WGS sequence"/>
</dbReference>
<gene>
    <name evidence="1" type="ORF">AVEN_118183_1</name>
</gene>
<sequence length="82" mass="9532">MRYWKPLQRTPGGKRDGYMCSSRVPTIFYPPHQGGMCHYMYDSGDAMASHTETECYEHIRSVRLMRHFEAEATHAHGLRPDS</sequence>
<reference evidence="1 2" key="1">
    <citation type="journal article" date="2019" name="Sci. Rep.">
        <title>Orb-weaving spider Araneus ventricosus genome elucidates the spidroin gene catalogue.</title>
        <authorList>
            <person name="Kono N."/>
            <person name="Nakamura H."/>
            <person name="Ohtoshi R."/>
            <person name="Moran D.A.P."/>
            <person name="Shinohara A."/>
            <person name="Yoshida Y."/>
            <person name="Fujiwara M."/>
            <person name="Mori M."/>
            <person name="Tomita M."/>
            <person name="Arakawa K."/>
        </authorList>
    </citation>
    <scope>NUCLEOTIDE SEQUENCE [LARGE SCALE GENOMIC DNA]</scope>
</reference>